<dbReference type="AlphaFoldDB" id="A0A915IR59"/>
<sequence length="125" mass="14152">MLPPGLPVQQVIQASTMDGSQYLSSIENQAQLEEIPIAQDEQNVYEEAYISQYMDAVGAKKEEAQTTVAPIHTVVETPQELAAGLTEQEKEIQPYVTYEGFKHRKEEIRNTTTYLMISTPLRQYT</sequence>
<accession>A0A915IR59</accession>
<proteinExistence type="predicted"/>
<dbReference type="Proteomes" id="UP000887565">
    <property type="component" value="Unplaced"/>
</dbReference>
<dbReference type="WBParaSite" id="nRc.2.0.1.t16296-RA">
    <property type="protein sequence ID" value="nRc.2.0.1.t16296-RA"/>
    <property type="gene ID" value="nRc.2.0.1.g16296"/>
</dbReference>
<organism evidence="1 2">
    <name type="scientific">Romanomermis culicivorax</name>
    <name type="common">Nematode worm</name>
    <dbReference type="NCBI Taxonomy" id="13658"/>
    <lineage>
        <taxon>Eukaryota</taxon>
        <taxon>Metazoa</taxon>
        <taxon>Ecdysozoa</taxon>
        <taxon>Nematoda</taxon>
        <taxon>Enoplea</taxon>
        <taxon>Dorylaimia</taxon>
        <taxon>Mermithida</taxon>
        <taxon>Mermithoidea</taxon>
        <taxon>Mermithidae</taxon>
        <taxon>Romanomermis</taxon>
    </lineage>
</organism>
<evidence type="ECO:0000313" key="2">
    <source>
        <dbReference type="WBParaSite" id="nRc.2.0.1.t16296-RA"/>
    </source>
</evidence>
<evidence type="ECO:0000313" key="1">
    <source>
        <dbReference type="Proteomes" id="UP000887565"/>
    </source>
</evidence>
<name>A0A915IR59_ROMCU</name>
<reference evidence="2" key="1">
    <citation type="submission" date="2022-11" db="UniProtKB">
        <authorList>
            <consortium name="WormBaseParasite"/>
        </authorList>
    </citation>
    <scope>IDENTIFICATION</scope>
</reference>
<keyword evidence="1" id="KW-1185">Reference proteome</keyword>
<protein>
    <submittedName>
        <fullName evidence="2">Uncharacterized protein</fullName>
    </submittedName>
</protein>